<dbReference type="AlphaFoldDB" id="A0A350P172"/>
<dbReference type="GO" id="GO:0003697">
    <property type="term" value="F:single-stranded DNA binding"/>
    <property type="evidence" value="ECO:0007669"/>
    <property type="project" value="InterPro"/>
</dbReference>
<keyword evidence="6" id="KW-0804">Transcription</keyword>
<dbReference type="Pfam" id="PF13481">
    <property type="entry name" value="AAA_25"/>
    <property type="match status" value="1"/>
</dbReference>
<dbReference type="EMBL" id="DNAN01000165">
    <property type="protein sequence ID" value="HAW75039.1"/>
    <property type="molecule type" value="Genomic_DNA"/>
</dbReference>
<protein>
    <recommendedName>
        <fullName evidence="11">SF4 helicase domain-containing protein</fullName>
    </recommendedName>
</protein>
<dbReference type="GO" id="GO:1990077">
    <property type="term" value="C:primosome complex"/>
    <property type="evidence" value="ECO:0007669"/>
    <property type="project" value="UniProtKB-KW"/>
</dbReference>
<dbReference type="PANTHER" id="PTHR12873">
    <property type="entry name" value="T7-LIKE MITOCHONDRIAL DNA HELICASE"/>
    <property type="match status" value="1"/>
</dbReference>
<evidence type="ECO:0008006" key="11">
    <source>
        <dbReference type="Google" id="ProtNLM"/>
    </source>
</evidence>
<dbReference type="SMART" id="SM00493">
    <property type="entry name" value="TOPRIM"/>
    <property type="match status" value="1"/>
</dbReference>
<proteinExistence type="predicted"/>
<evidence type="ECO:0000256" key="5">
    <source>
        <dbReference type="ARBA" id="ARBA00022705"/>
    </source>
</evidence>
<dbReference type="InterPro" id="IPR034154">
    <property type="entry name" value="TOPRIM_DnaG/twinkle"/>
</dbReference>
<name>A0A350P172_9ALTE</name>
<dbReference type="GO" id="GO:0008270">
    <property type="term" value="F:zinc ion binding"/>
    <property type="evidence" value="ECO:0007669"/>
    <property type="project" value="InterPro"/>
</dbReference>
<dbReference type="InterPro" id="IPR027417">
    <property type="entry name" value="P-loop_NTPase"/>
</dbReference>
<sequence>MKNIHEIITSHGLKTRQERNELLIERCFFCDNRNYKFSVNTAEESQPWQCFVCGEKGNFITLCRKLNLTEVPEALRVGDQIQAIEPEEPVQLKTFSREWAEIPHNDLLADKDNALTELKKRGFSEETIRKFGVGVTREHNGKTSFSPLWLIPYYTQGIFGQSITCIKYRTIPPAEKKMWREKDMDSPLFNAQAIDYGAEQVVLCEGEFDAMSLWQCGHRNVVSTSTGAKGFKPEWVQALSDFKTIILCYDGDTAGQSATRDLIRRLGEDRCYTVPIPSGQDANDILQNHGEQFLFDLVNNTVTSPVEGVDQVSTVIERDMADLMSGDKPEGLDWLFPSMVKSLGKVEEGSLWVVSGRRGVGKTTLIKQQMLSWAKQEVPCLFFCGEMTTSQVTRWYVQSITGTSKEALTPEIYAEAYRQLKGVPLFTAYPTRNSGDVDNVIEMFDQAYKHYGVKVFAVDNLMTLTGTARDVYGEQGRAVSKLKDWAVYNHTIVVLIAHPRKLSADRGPRGIETAEDIAGSAMIMNYADGGFLVYREMTAPQTSDDLHNEHESLQSMLTYMIALKARESEGGSMTPLFLQGQFRRFVEATPADDRFSEFEQG</sequence>
<dbReference type="GO" id="GO:0006269">
    <property type="term" value="P:DNA replication, synthesis of primer"/>
    <property type="evidence" value="ECO:0007669"/>
    <property type="project" value="UniProtKB-KW"/>
</dbReference>
<dbReference type="GO" id="GO:0000428">
    <property type="term" value="C:DNA-directed RNA polymerase complex"/>
    <property type="evidence" value="ECO:0007669"/>
    <property type="project" value="UniProtKB-KW"/>
</dbReference>
<dbReference type="InterPro" id="IPR006171">
    <property type="entry name" value="TOPRIM_dom"/>
</dbReference>
<gene>
    <name evidence="9" type="ORF">DCW74_04795</name>
</gene>
<organism evidence="9 10">
    <name type="scientific">Alteromonas australica</name>
    <dbReference type="NCBI Taxonomy" id="589873"/>
    <lineage>
        <taxon>Bacteria</taxon>
        <taxon>Pseudomonadati</taxon>
        <taxon>Pseudomonadota</taxon>
        <taxon>Gammaproteobacteria</taxon>
        <taxon>Alteromonadales</taxon>
        <taxon>Alteromonadaceae</taxon>
        <taxon>Alteromonas/Salinimonas group</taxon>
        <taxon>Alteromonas</taxon>
    </lineage>
</organism>
<reference evidence="9 10" key="1">
    <citation type="journal article" date="2018" name="Nat. Biotechnol.">
        <title>A standardized bacterial taxonomy based on genome phylogeny substantially revises the tree of life.</title>
        <authorList>
            <person name="Parks D.H."/>
            <person name="Chuvochina M."/>
            <person name="Waite D.W."/>
            <person name="Rinke C."/>
            <person name="Skarshewski A."/>
            <person name="Chaumeil P.A."/>
            <person name="Hugenholtz P."/>
        </authorList>
    </citation>
    <scope>NUCLEOTIDE SEQUENCE [LARGE SCALE GENOMIC DNA]</scope>
    <source>
        <strain evidence="9">UBA11978</strain>
    </source>
</reference>
<dbReference type="GO" id="GO:0005524">
    <property type="term" value="F:ATP binding"/>
    <property type="evidence" value="ECO:0007669"/>
    <property type="project" value="InterPro"/>
</dbReference>
<keyword evidence="3" id="KW-0808">Transferase</keyword>
<dbReference type="Gene3D" id="3.90.580.10">
    <property type="entry name" value="Zinc finger, CHC2-type domain"/>
    <property type="match status" value="1"/>
</dbReference>
<evidence type="ECO:0000256" key="6">
    <source>
        <dbReference type="ARBA" id="ARBA00023163"/>
    </source>
</evidence>
<keyword evidence="4" id="KW-0548">Nucleotidyltransferase</keyword>
<dbReference type="Proteomes" id="UP000263517">
    <property type="component" value="Unassembled WGS sequence"/>
</dbReference>
<dbReference type="GO" id="GO:0043139">
    <property type="term" value="F:5'-3' DNA helicase activity"/>
    <property type="evidence" value="ECO:0007669"/>
    <property type="project" value="InterPro"/>
</dbReference>
<dbReference type="PROSITE" id="PS51199">
    <property type="entry name" value="SF4_HELICASE"/>
    <property type="match status" value="1"/>
</dbReference>
<dbReference type="Gene3D" id="3.40.50.300">
    <property type="entry name" value="P-loop containing nucleotide triphosphate hydrolases"/>
    <property type="match status" value="1"/>
</dbReference>
<dbReference type="CDD" id="cd01029">
    <property type="entry name" value="TOPRIM_primases"/>
    <property type="match status" value="1"/>
</dbReference>
<accession>A0A350P172</accession>
<dbReference type="InterPro" id="IPR036977">
    <property type="entry name" value="DNA_primase_Znf_CHC2"/>
</dbReference>
<dbReference type="SUPFAM" id="SSF56731">
    <property type="entry name" value="DNA primase core"/>
    <property type="match status" value="1"/>
</dbReference>
<dbReference type="SUPFAM" id="SSF52540">
    <property type="entry name" value="P-loop containing nucleoside triphosphate hydrolases"/>
    <property type="match status" value="1"/>
</dbReference>
<evidence type="ECO:0000256" key="1">
    <source>
        <dbReference type="ARBA" id="ARBA00022478"/>
    </source>
</evidence>
<dbReference type="SUPFAM" id="SSF57783">
    <property type="entry name" value="Zinc beta-ribbon"/>
    <property type="match status" value="1"/>
</dbReference>
<evidence type="ECO:0000259" key="7">
    <source>
        <dbReference type="PROSITE" id="PS50880"/>
    </source>
</evidence>
<dbReference type="InterPro" id="IPR027032">
    <property type="entry name" value="Twinkle-like"/>
</dbReference>
<evidence type="ECO:0000313" key="9">
    <source>
        <dbReference type="EMBL" id="HAW75039.1"/>
    </source>
</evidence>
<evidence type="ECO:0000259" key="8">
    <source>
        <dbReference type="PROSITE" id="PS51199"/>
    </source>
</evidence>
<keyword evidence="1" id="KW-0240">DNA-directed RNA polymerase</keyword>
<feature type="domain" description="SF4 helicase" evidence="8">
    <location>
        <begin position="325"/>
        <end position="592"/>
    </location>
</feature>
<keyword evidence="2" id="KW-0639">Primosome</keyword>
<evidence type="ECO:0000256" key="3">
    <source>
        <dbReference type="ARBA" id="ARBA00022679"/>
    </source>
</evidence>
<dbReference type="Gene3D" id="3.40.1360.10">
    <property type="match status" value="1"/>
</dbReference>
<dbReference type="Pfam" id="PF13155">
    <property type="entry name" value="Toprim_2"/>
    <property type="match status" value="1"/>
</dbReference>
<comment type="caution">
    <text evidence="9">The sequence shown here is derived from an EMBL/GenBank/DDBJ whole genome shotgun (WGS) entry which is preliminary data.</text>
</comment>
<dbReference type="PANTHER" id="PTHR12873:SF0">
    <property type="entry name" value="TWINKLE MTDNA HELICASE"/>
    <property type="match status" value="1"/>
</dbReference>
<dbReference type="InterPro" id="IPR007694">
    <property type="entry name" value="DNA_helicase_DnaB-like_C"/>
</dbReference>
<evidence type="ECO:0000256" key="2">
    <source>
        <dbReference type="ARBA" id="ARBA00022515"/>
    </source>
</evidence>
<evidence type="ECO:0000256" key="4">
    <source>
        <dbReference type="ARBA" id="ARBA00022695"/>
    </source>
</evidence>
<evidence type="ECO:0000313" key="10">
    <source>
        <dbReference type="Proteomes" id="UP000263517"/>
    </source>
</evidence>
<dbReference type="GO" id="GO:0016779">
    <property type="term" value="F:nucleotidyltransferase activity"/>
    <property type="evidence" value="ECO:0007669"/>
    <property type="project" value="UniProtKB-KW"/>
</dbReference>
<feature type="domain" description="Toprim" evidence="7">
    <location>
        <begin position="199"/>
        <end position="281"/>
    </location>
</feature>
<dbReference type="PROSITE" id="PS50880">
    <property type="entry name" value="TOPRIM"/>
    <property type="match status" value="1"/>
</dbReference>
<keyword evidence="5" id="KW-0235">DNA replication</keyword>